<dbReference type="Proteomes" id="UP001152087">
    <property type="component" value="Unassembled WGS sequence"/>
</dbReference>
<sequence length="108" mass="12368">MVLKTGGIDSEVKNSIIDQELRFIAWMAANDAHRDADSSPRSLEHWRRSRPQSYGVLSYSLLNVNRLLECIDRLLEERLGPDQKAVLDLFAKQLKDALKTLEDVTSER</sequence>
<reference evidence="1" key="1">
    <citation type="submission" date="2022-09" db="EMBL/GenBank/DDBJ databases">
        <title>Fusarium specimens isolated from Avocado Roots.</title>
        <authorList>
            <person name="Stajich J."/>
            <person name="Roper C."/>
            <person name="Heimlech-Rivalta G."/>
        </authorList>
    </citation>
    <scope>NUCLEOTIDE SEQUENCE</scope>
    <source>
        <strain evidence="1">A02</strain>
    </source>
</reference>
<dbReference type="EMBL" id="JAOQAV010000004">
    <property type="protein sequence ID" value="KAJ4195067.1"/>
    <property type="molecule type" value="Genomic_DNA"/>
</dbReference>
<protein>
    <submittedName>
        <fullName evidence="1">Uncharacterized protein</fullName>
    </submittedName>
</protein>
<gene>
    <name evidence="1" type="ORF">NW755_002489</name>
</gene>
<organism evidence="1 2">
    <name type="scientific">Fusarium falciforme</name>
    <dbReference type="NCBI Taxonomy" id="195108"/>
    <lineage>
        <taxon>Eukaryota</taxon>
        <taxon>Fungi</taxon>
        <taxon>Dikarya</taxon>
        <taxon>Ascomycota</taxon>
        <taxon>Pezizomycotina</taxon>
        <taxon>Sordariomycetes</taxon>
        <taxon>Hypocreomycetidae</taxon>
        <taxon>Hypocreales</taxon>
        <taxon>Nectriaceae</taxon>
        <taxon>Fusarium</taxon>
        <taxon>Fusarium solani species complex</taxon>
    </lineage>
</organism>
<accession>A0A9W8RED1</accession>
<evidence type="ECO:0000313" key="2">
    <source>
        <dbReference type="Proteomes" id="UP001152087"/>
    </source>
</evidence>
<keyword evidence="2" id="KW-1185">Reference proteome</keyword>
<comment type="caution">
    <text evidence="1">The sequence shown here is derived from an EMBL/GenBank/DDBJ whole genome shotgun (WGS) entry which is preliminary data.</text>
</comment>
<evidence type="ECO:0000313" key="1">
    <source>
        <dbReference type="EMBL" id="KAJ4195067.1"/>
    </source>
</evidence>
<name>A0A9W8RED1_9HYPO</name>
<proteinExistence type="predicted"/>
<dbReference type="AlphaFoldDB" id="A0A9W8RED1"/>